<protein>
    <submittedName>
        <fullName evidence="1">Uncharacterized protein</fullName>
    </submittedName>
</protein>
<reference evidence="1" key="1">
    <citation type="journal article" date="2015" name="Front. Microbiol.">
        <title>Identification of novel esterase-active enzymes from hot environments by use of the host bacterium Thermus thermophilus.</title>
        <authorList>
            <person name="Leis B."/>
            <person name="Angelov A."/>
            <person name="Mientus M."/>
            <person name="Li H."/>
            <person name="Pham V.T."/>
            <person name="Lauinger B."/>
            <person name="Bongen P."/>
            <person name="Pietruszka J."/>
            <person name="Goncalves L.G."/>
            <person name="Santos H."/>
            <person name="Liebl W."/>
        </authorList>
    </citation>
    <scope>NUCLEOTIDE SEQUENCE</scope>
</reference>
<sequence>MLSFPRRSVGCRYNAGEGGRDENVPCAGARVRPRLTMRR</sequence>
<dbReference type="AlphaFoldDB" id="A0A0G2YJL6"/>
<proteinExistence type="predicted"/>
<organism evidence="1">
    <name type="scientific">uncultured organism</name>
    <dbReference type="NCBI Taxonomy" id="155900"/>
    <lineage>
        <taxon>unclassified sequences</taxon>
        <taxon>environmental samples</taxon>
    </lineage>
</organism>
<evidence type="ECO:0000313" key="1">
    <source>
        <dbReference type="EMBL" id="AKI85286.1"/>
    </source>
</evidence>
<name>A0A0G2YJL6_9ZZZZ</name>
<dbReference type="EMBL" id="KP892657">
    <property type="protein sequence ID" value="AKI85286.1"/>
    <property type="molecule type" value="Genomic_DNA"/>
</dbReference>
<accession>A0A0G2YJL6</accession>